<dbReference type="InterPro" id="IPR023210">
    <property type="entry name" value="NADP_OxRdtase_dom"/>
</dbReference>
<dbReference type="PANTHER" id="PTHR43638:SF3">
    <property type="entry name" value="ALDEHYDE REDUCTASE"/>
    <property type="match status" value="1"/>
</dbReference>
<keyword evidence="3" id="KW-1185">Reference proteome</keyword>
<dbReference type="GO" id="GO:0016491">
    <property type="term" value="F:oxidoreductase activity"/>
    <property type="evidence" value="ECO:0007669"/>
    <property type="project" value="InterPro"/>
</dbReference>
<dbReference type="Gene3D" id="3.20.20.100">
    <property type="entry name" value="NADP-dependent oxidoreductase domain"/>
    <property type="match status" value="1"/>
</dbReference>
<name>A0A0R1JIB1_9LACO</name>
<dbReference type="PATRIC" id="fig|1291734.4.peg.215"/>
<evidence type="ECO:0000259" key="1">
    <source>
        <dbReference type="Pfam" id="PF00248"/>
    </source>
</evidence>
<dbReference type="Proteomes" id="UP000051804">
    <property type="component" value="Unassembled WGS sequence"/>
</dbReference>
<dbReference type="STRING" id="1291734.FD02_GL000207"/>
<dbReference type="InterPro" id="IPR020471">
    <property type="entry name" value="AKR"/>
</dbReference>
<organism evidence="2 3">
    <name type="scientific">Lacticaseibacillus nasuensis JCM 17158</name>
    <dbReference type="NCBI Taxonomy" id="1291734"/>
    <lineage>
        <taxon>Bacteria</taxon>
        <taxon>Bacillati</taxon>
        <taxon>Bacillota</taxon>
        <taxon>Bacilli</taxon>
        <taxon>Lactobacillales</taxon>
        <taxon>Lactobacillaceae</taxon>
        <taxon>Lacticaseibacillus</taxon>
    </lineage>
</organism>
<dbReference type="InterPro" id="IPR036812">
    <property type="entry name" value="NAD(P)_OxRdtase_dom_sf"/>
</dbReference>
<dbReference type="PRINTS" id="PR00069">
    <property type="entry name" value="ALDKETRDTASE"/>
</dbReference>
<dbReference type="EMBL" id="AZDJ01000030">
    <property type="protein sequence ID" value="KRK71023.1"/>
    <property type="molecule type" value="Genomic_DNA"/>
</dbReference>
<proteinExistence type="predicted"/>
<dbReference type="OrthoDB" id="9773828at2"/>
<feature type="domain" description="NADP-dependent oxidoreductase" evidence="1">
    <location>
        <begin position="8"/>
        <end position="264"/>
    </location>
</feature>
<protein>
    <submittedName>
        <fullName evidence="2">Aldo keto reductase</fullName>
    </submittedName>
</protein>
<sequence length="276" mass="29356">MQHIPGLPLGVGTWGLGLGTPAQAESERAALTYALDHGITTIDTAEMYGDGAAETLVGATIADRSRNELFLISKFYPWHATPALMRKALVASLRRLRTDYLDLYLLHWPGDTPLADTMAGLAALQDEGLIRAYGVSNFNVEDLKAARAVPGGDQLVANEVLYNVQSRGIEYDLQPYQDVAGIDLIGYSPFGSGNGRAITIPNAVQALAAAKGVSAHQLLLAWTMRSGRVLSIPKAASLAHMRANLAAARLTLTPADLAVIDAAWPAPTHPVPLESI</sequence>
<gene>
    <name evidence="2" type="ORF">FD02_GL000207</name>
</gene>
<comment type="caution">
    <text evidence="2">The sequence shown here is derived from an EMBL/GenBank/DDBJ whole genome shotgun (WGS) entry which is preliminary data.</text>
</comment>
<evidence type="ECO:0000313" key="3">
    <source>
        <dbReference type="Proteomes" id="UP000051804"/>
    </source>
</evidence>
<dbReference type="Pfam" id="PF00248">
    <property type="entry name" value="Aldo_ket_red"/>
    <property type="match status" value="1"/>
</dbReference>
<dbReference type="SUPFAM" id="SSF51430">
    <property type="entry name" value="NAD(P)-linked oxidoreductase"/>
    <property type="match status" value="1"/>
</dbReference>
<evidence type="ECO:0000313" key="2">
    <source>
        <dbReference type="EMBL" id="KRK71023.1"/>
    </source>
</evidence>
<dbReference type="RefSeq" id="WP_056951683.1">
    <property type="nucleotide sequence ID" value="NZ_AZDJ01000030.1"/>
</dbReference>
<dbReference type="AlphaFoldDB" id="A0A0R1JIB1"/>
<reference evidence="2 3" key="1">
    <citation type="journal article" date="2015" name="Genome Announc.">
        <title>Expanding the biotechnology potential of lactobacilli through comparative genomics of 213 strains and associated genera.</title>
        <authorList>
            <person name="Sun Z."/>
            <person name="Harris H.M."/>
            <person name="McCann A."/>
            <person name="Guo C."/>
            <person name="Argimon S."/>
            <person name="Zhang W."/>
            <person name="Yang X."/>
            <person name="Jeffery I.B."/>
            <person name="Cooney J.C."/>
            <person name="Kagawa T.F."/>
            <person name="Liu W."/>
            <person name="Song Y."/>
            <person name="Salvetti E."/>
            <person name="Wrobel A."/>
            <person name="Rasinkangas P."/>
            <person name="Parkhill J."/>
            <person name="Rea M.C."/>
            <person name="O'Sullivan O."/>
            <person name="Ritari J."/>
            <person name="Douillard F.P."/>
            <person name="Paul Ross R."/>
            <person name="Yang R."/>
            <person name="Briner A.E."/>
            <person name="Felis G.E."/>
            <person name="de Vos W.M."/>
            <person name="Barrangou R."/>
            <person name="Klaenhammer T.R."/>
            <person name="Caufield P.W."/>
            <person name="Cui Y."/>
            <person name="Zhang H."/>
            <person name="O'Toole P.W."/>
        </authorList>
    </citation>
    <scope>NUCLEOTIDE SEQUENCE [LARGE SCALE GENOMIC DNA]</scope>
    <source>
        <strain evidence="2 3">JCM 17158</strain>
    </source>
</reference>
<dbReference type="PANTHER" id="PTHR43638">
    <property type="entry name" value="OXIDOREDUCTASE, ALDO/KETO REDUCTASE FAMILY PROTEIN"/>
    <property type="match status" value="1"/>
</dbReference>
<accession>A0A0R1JIB1</accession>